<evidence type="ECO:0008006" key="3">
    <source>
        <dbReference type="Google" id="ProtNLM"/>
    </source>
</evidence>
<comment type="caution">
    <text evidence="1">The sequence shown here is derived from an EMBL/GenBank/DDBJ whole genome shotgun (WGS) entry which is preliminary data.</text>
</comment>
<dbReference type="OrthoDB" id="5396420at2759"/>
<evidence type="ECO:0000313" key="1">
    <source>
        <dbReference type="EMBL" id="KAH6608820.1"/>
    </source>
</evidence>
<sequence length="418" mass="46755">MHPSLAALRRRCFSVLRSARPHIRKSVSVRCGSGGSVEIESVKSHKPPSQAREPGANARSSLYNVDEFSPTNLLIVHLPPLPQSPSGAKQLLPAFLHDWPVASINYRWKSEPSHAASREDEPLASFDWPTPLHDVAFAYQWVTQALAPPNNGRGGIYVYGSHLGAGLAMSLSLTESHSHKRFSVRGIAAYNGIYNWTTFLPGHEMNRIKTVRDARRALRRANGNLRLESLHQRLMSLFREPCDLFDPFASPSLFFHNPGLSIPQSFYECTEFAGIVRAMQGRKRDAVAASATPRKSYLVFPPRASTLKIPETMLLHDAPSGLPLHKAKSGRTDGASKYRHKGHTFKAQADEIASFMRRSITLFEIKERAKWDEDAHFLTEEPRRRIQVVEVGQERDELDLNELGQQAIVDWLDGGKSG</sequence>
<dbReference type="Gene3D" id="3.40.50.1820">
    <property type="entry name" value="alpha/beta hydrolase"/>
    <property type="match status" value="1"/>
</dbReference>
<dbReference type="Proteomes" id="UP000827724">
    <property type="component" value="Unassembled WGS sequence"/>
</dbReference>
<dbReference type="AlphaFoldDB" id="A0A9P8QSA5"/>
<organism evidence="1 2">
    <name type="scientific">Trichoderma cornu-damae</name>
    <dbReference type="NCBI Taxonomy" id="654480"/>
    <lineage>
        <taxon>Eukaryota</taxon>
        <taxon>Fungi</taxon>
        <taxon>Dikarya</taxon>
        <taxon>Ascomycota</taxon>
        <taxon>Pezizomycotina</taxon>
        <taxon>Sordariomycetes</taxon>
        <taxon>Hypocreomycetidae</taxon>
        <taxon>Hypocreales</taxon>
        <taxon>Hypocreaceae</taxon>
        <taxon>Trichoderma</taxon>
    </lineage>
</organism>
<keyword evidence="2" id="KW-1185">Reference proteome</keyword>
<reference evidence="1" key="1">
    <citation type="submission" date="2021-08" db="EMBL/GenBank/DDBJ databases">
        <title>Chromosome-Level Trichoderma cornu-damae using Hi-C Data.</title>
        <authorList>
            <person name="Kim C.S."/>
        </authorList>
    </citation>
    <scope>NUCLEOTIDE SEQUENCE</scope>
    <source>
        <strain evidence="1">KA19-0412C</strain>
    </source>
</reference>
<protein>
    <recommendedName>
        <fullName evidence="3">Alpha/beta-hydrolase</fullName>
    </recommendedName>
</protein>
<dbReference type="InterPro" id="IPR029058">
    <property type="entry name" value="AB_hydrolase_fold"/>
</dbReference>
<dbReference type="EMBL" id="JAIWOZ010000002">
    <property type="protein sequence ID" value="KAH6608820.1"/>
    <property type="molecule type" value="Genomic_DNA"/>
</dbReference>
<name>A0A9P8QSA5_9HYPO</name>
<evidence type="ECO:0000313" key="2">
    <source>
        <dbReference type="Proteomes" id="UP000827724"/>
    </source>
</evidence>
<accession>A0A9P8QSA5</accession>
<gene>
    <name evidence="1" type="ORF">Trco_002166</name>
</gene>
<dbReference type="SUPFAM" id="SSF53474">
    <property type="entry name" value="alpha/beta-Hydrolases"/>
    <property type="match status" value="1"/>
</dbReference>
<proteinExistence type="predicted"/>